<dbReference type="EMBL" id="MFNE01000010">
    <property type="protein sequence ID" value="OGG96751.1"/>
    <property type="molecule type" value="Genomic_DNA"/>
</dbReference>
<dbReference type="InterPro" id="IPR025669">
    <property type="entry name" value="AAA_dom"/>
</dbReference>
<dbReference type="Gene3D" id="3.40.50.300">
    <property type="entry name" value="P-loop containing nucleotide triphosphate hydrolases"/>
    <property type="match status" value="1"/>
</dbReference>
<dbReference type="SUPFAM" id="SSF52540">
    <property type="entry name" value="P-loop containing nucleoside triphosphate hydrolases"/>
    <property type="match status" value="1"/>
</dbReference>
<dbReference type="InterPro" id="IPR027417">
    <property type="entry name" value="P-loop_NTPase"/>
</dbReference>
<dbReference type="Proteomes" id="UP000178449">
    <property type="component" value="Unassembled WGS sequence"/>
</dbReference>
<dbReference type="CDD" id="cd02042">
    <property type="entry name" value="ParAB_family"/>
    <property type="match status" value="1"/>
</dbReference>
<dbReference type="InterPro" id="IPR050678">
    <property type="entry name" value="DNA_Partitioning_ATPase"/>
</dbReference>
<dbReference type="STRING" id="1817772.A2527_04135"/>
<dbReference type="Pfam" id="PF13614">
    <property type="entry name" value="AAA_31"/>
    <property type="match status" value="1"/>
</dbReference>
<sequence>MSKVISFVSQKGGVGKTTSAVNLATAFAFGGYKVLLLDLDPQSSIRYSFGIKSVIDQGSREIFTSPNMALQKMVRRTEQENMHFIFANIATLRDEHRVNEVAQDENFLAKRLAEARFTYDFIILDAPAATGPLTLNAVCAADLNILPLQCESLAVKSLKRFLVGFNELQASRPEKKLKIAGILLTMYDRRMEIHRRIAQQVTQALGKSIFNTVIPKCERITEASALGRSVVTYDLASEGASAYVRLTDELIDKFGLR</sequence>
<dbReference type="AlphaFoldDB" id="A0A1F6GF57"/>
<evidence type="ECO:0000313" key="3">
    <source>
        <dbReference type="Proteomes" id="UP000178449"/>
    </source>
</evidence>
<accession>A0A1F6GF57</accession>
<gene>
    <name evidence="2" type="ORF">A2527_04135</name>
</gene>
<proteinExistence type="predicted"/>
<comment type="caution">
    <text evidence="2">The sequence shown here is derived from an EMBL/GenBank/DDBJ whole genome shotgun (WGS) entry which is preliminary data.</text>
</comment>
<dbReference type="PANTHER" id="PTHR13696">
    <property type="entry name" value="P-LOOP CONTAINING NUCLEOSIDE TRIPHOSPHATE HYDROLASE"/>
    <property type="match status" value="1"/>
</dbReference>
<evidence type="ECO:0000313" key="2">
    <source>
        <dbReference type="EMBL" id="OGG96751.1"/>
    </source>
</evidence>
<reference evidence="2 3" key="1">
    <citation type="journal article" date="2016" name="Nat. Commun.">
        <title>Thousands of microbial genomes shed light on interconnected biogeochemical processes in an aquifer system.</title>
        <authorList>
            <person name="Anantharaman K."/>
            <person name="Brown C.T."/>
            <person name="Hug L.A."/>
            <person name="Sharon I."/>
            <person name="Castelle C.J."/>
            <person name="Probst A.J."/>
            <person name="Thomas B.C."/>
            <person name="Singh A."/>
            <person name="Wilkins M.J."/>
            <person name="Karaoz U."/>
            <person name="Brodie E.L."/>
            <person name="Williams K.H."/>
            <person name="Hubbard S.S."/>
            <person name="Banfield J.F."/>
        </authorList>
    </citation>
    <scope>NUCLEOTIDE SEQUENCE [LARGE SCALE GENOMIC DNA]</scope>
</reference>
<organism evidence="2 3">
    <name type="scientific">Candidatus Lambdaproteobacteria bacterium RIFOXYD2_FULL_50_16</name>
    <dbReference type="NCBI Taxonomy" id="1817772"/>
    <lineage>
        <taxon>Bacteria</taxon>
        <taxon>Pseudomonadati</taxon>
        <taxon>Pseudomonadota</taxon>
        <taxon>Candidatus Lambdaproteobacteria</taxon>
    </lineage>
</organism>
<dbReference type="PIRSF" id="PIRSF009320">
    <property type="entry name" value="Nuc_binding_HP_1000"/>
    <property type="match status" value="1"/>
</dbReference>
<name>A0A1F6GF57_9PROT</name>
<feature type="domain" description="AAA" evidence="1">
    <location>
        <begin position="2"/>
        <end position="178"/>
    </location>
</feature>
<dbReference type="PANTHER" id="PTHR13696:SF52">
    <property type="entry name" value="PARA FAMILY PROTEIN CT_582"/>
    <property type="match status" value="1"/>
</dbReference>
<dbReference type="FunFam" id="3.40.50.300:FF:000285">
    <property type="entry name" value="Sporulation initiation inhibitor Soj"/>
    <property type="match status" value="1"/>
</dbReference>
<protein>
    <recommendedName>
        <fullName evidence="1">AAA domain-containing protein</fullName>
    </recommendedName>
</protein>
<evidence type="ECO:0000259" key="1">
    <source>
        <dbReference type="Pfam" id="PF13614"/>
    </source>
</evidence>